<evidence type="ECO:0000256" key="2">
    <source>
        <dbReference type="SAM" id="SignalP"/>
    </source>
</evidence>
<keyword evidence="1" id="KW-1133">Transmembrane helix</keyword>
<dbReference type="Proteomes" id="UP001221142">
    <property type="component" value="Unassembled WGS sequence"/>
</dbReference>
<keyword evidence="4" id="KW-1185">Reference proteome</keyword>
<comment type="caution">
    <text evidence="3">The sequence shown here is derived from an EMBL/GenBank/DDBJ whole genome shotgun (WGS) entry which is preliminary data.</text>
</comment>
<name>A0AAD7BGW8_9AGAR</name>
<feature type="signal peptide" evidence="2">
    <location>
        <begin position="1"/>
        <end position="16"/>
    </location>
</feature>
<feature type="transmembrane region" description="Helical" evidence="1">
    <location>
        <begin position="40"/>
        <end position="59"/>
    </location>
</feature>
<sequence length="452" mass="50668">MLLLLVLVHVLFQNWAAPVPRALELRTDDSCNDINNCRTLFSVIWGCVATIFACTWVSVHPNVPAPNQSAWTLFLRRLKMMLIGLIAPEIMVGFAARQFFASRKLSMVFGLSKTHGFFFAMGGFVDSTGRVLCSDKDLAEPGVLSAISNIKLADIMDKSKGDALSKGVALAQGLWFTTQCLARVHQHLVVTQLELATMAFVLMNIFIWLLWWNKPLEVKQQITLASARDTVAPASGPGSQLNLPTTLPLSTHGSRLADFLSTIFGNLDVQEFLPSSIETTNLSFEDDSTESRNLNFEDSELNSTRIEMRHYPVGAASVPDFWSLPRDTPTDMSAGLFPVLTGSMFGAVHCAAWNTNFTTPVEIWMWRVCSAIIVATPPVWFLYLRIVSSRRIRGRARTYRILGTFWRYWTFFLLSLYILARLFLIALPLAELRSLPSSAYMDVNWATYIPHI</sequence>
<protein>
    <submittedName>
        <fullName evidence="3">Uncharacterized protein</fullName>
    </submittedName>
</protein>
<evidence type="ECO:0000313" key="3">
    <source>
        <dbReference type="EMBL" id="KAJ7620385.1"/>
    </source>
</evidence>
<feature type="transmembrane region" description="Helical" evidence="1">
    <location>
        <begin position="363"/>
        <end position="384"/>
    </location>
</feature>
<feature type="transmembrane region" description="Helical" evidence="1">
    <location>
        <begin position="195"/>
        <end position="212"/>
    </location>
</feature>
<accession>A0AAD7BGW8</accession>
<reference evidence="3" key="1">
    <citation type="submission" date="2023-03" db="EMBL/GenBank/DDBJ databases">
        <title>Massive genome expansion in bonnet fungi (Mycena s.s.) driven by repeated elements and novel gene families across ecological guilds.</title>
        <authorList>
            <consortium name="Lawrence Berkeley National Laboratory"/>
            <person name="Harder C.B."/>
            <person name="Miyauchi S."/>
            <person name="Viragh M."/>
            <person name="Kuo A."/>
            <person name="Thoen E."/>
            <person name="Andreopoulos B."/>
            <person name="Lu D."/>
            <person name="Skrede I."/>
            <person name="Drula E."/>
            <person name="Henrissat B."/>
            <person name="Morin E."/>
            <person name="Kohler A."/>
            <person name="Barry K."/>
            <person name="LaButti K."/>
            <person name="Morin E."/>
            <person name="Salamov A."/>
            <person name="Lipzen A."/>
            <person name="Mereny Z."/>
            <person name="Hegedus B."/>
            <person name="Baldrian P."/>
            <person name="Stursova M."/>
            <person name="Weitz H."/>
            <person name="Taylor A."/>
            <person name="Grigoriev I.V."/>
            <person name="Nagy L.G."/>
            <person name="Martin F."/>
            <person name="Kauserud H."/>
        </authorList>
    </citation>
    <scope>NUCLEOTIDE SEQUENCE</scope>
    <source>
        <strain evidence="3">9284</strain>
    </source>
</reference>
<keyword evidence="1" id="KW-0472">Membrane</keyword>
<dbReference type="EMBL" id="JARKIF010000017">
    <property type="protein sequence ID" value="KAJ7620385.1"/>
    <property type="molecule type" value="Genomic_DNA"/>
</dbReference>
<dbReference type="PANTHER" id="PTHR35043">
    <property type="entry name" value="TRANSCRIPTION FACTOR DOMAIN-CONTAINING PROTEIN"/>
    <property type="match status" value="1"/>
</dbReference>
<feature type="transmembrane region" description="Helical" evidence="1">
    <location>
        <begin position="80"/>
        <end position="100"/>
    </location>
</feature>
<evidence type="ECO:0000256" key="1">
    <source>
        <dbReference type="SAM" id="Phobius"/>
    </source>
</evidence>
<dbReference type="PANTHER" id="PTHR35043:SF7">
    <property type="entry name" value="TRANSCRIPTION FACTOR DOMAIN-CONTAINING PROTEIN"/>
    <property type="match status" value="1"/>
</dbReference>
<organism evidence="3 4">
    <name type="scientific">Roridomyces roridus</name>
    <dbReference type="NCBI Taxonomy" id="1738132"/>
    <lineage>
        <taxon>Eukaryota</taxon>
        <taxon>Fungi</taxon>
        <taxon>Dikarya</taxon>
        <taxon>Basidiomycota</taxon>
        <taxon>Agaricomycotina</taxon>
        <taxon>Agaricomycetes</taxon>
        <taxon>Agaricomycetidae</taxon>
        <taxon>Agaricales</taxon>
        <taxon>Marasmiineae</taxon>
        <taxon>Mycenaceae</taxon>
        <taxon>Roridomyces</taxon>
    </lineage>
</organism>
<feature type="non-terminal residue" evidence="3">
    <location>
        <position position="452"/>
    </location>
</feature>
<keyword evidence="1" id="KW-0812">Transmembrane</keyword>
<feature type="chain" id="PRO_5042121714" evidence="2">
    <location>
        <begin position="17"/>
        <end position="452"/>
    </location>
</feature>
<keyword evidence="2" id="KW-0732">Signal</keyword>
<feature type="transmembrane region" description="Helical" evidence="1">
    <location>
        <begin position="405"/>
        <end position="430"/>
    </location>
</feature>
<feature type="transmembrane region" description="Helical" evidence="1">
    <location>
        <begin position="336"/>
        <end position="357"/>
    </location>
</feature>
<evidence type="ECO:0000313" key="4">
    <source>
        <dbReference type="Proteomes" id="UP001221142"/>
    </source>
</evidence>
<proteinExistence type="predicted"/>
<dbReference type="AlphaFoldDB" id="A0AAD7BGW8"/>
<gene>
    <name evidence="3" type="ORF">FB45DRAFT_150362</name>
</gene>